<protein>
    <submittedName>
        <fullName evidence="1">Uncharacterized protein</fullName>
    </submittedName>
</protein>
<name>A0A366XAY7_9RHOB</name>
<proteinExistence type="predicted"/>
<evidence type="ECO:0000313" key="1">
    <source>
        <dbReference type="EMBL" id="RBW62662.1"/>
    </source>
</evidence>
<accession>A0A366XAY7</accession>
<dbReference type="Proteomes" id="UP000252706">
    <property type="component" value="Unassembled WGS sequence"/>
</dbReference>
<evidence type="ECO:0000313" key="2">
    <source>
        <dbReference type="Proteomes" id="UP000252706"/>
    </source>
</evidence>
<organism evidence="1 2">
    <name type="scientific">Phaeobacter gallaeciensis</name>
    <dbReference type="NCBI Taxonomy" id="60890"/>
    <lineage>
        <taxon>Bacteria</taxon>
        <taxon>Pseudomonadati</taxon>
        <taxon>Pseudomonadota</taxon>
        <taxon>Alphaproteobacteria</taxon>
        <taxon>Rhodobacterales</taxon>
        <taxon>Roseobacteraceae</taxon>
        <taxon>Phaeobacter</taxon>
    </lineage>
</organism>
<reference evidence="1 2" key="1">
    <citation type="submission" date="2018-07" db="EMBL/GenBank/DDBJ databases">
        <title>Modular assembly of carbohydrate-degrading microbial communities in the ocean.</title>
        <authorList>
            <person name="Enke T.N."/>
            <person name="Datta M.S."/>
            <person name="Schwartzman J.A."/>
            <person name="Cermak N."/>
            <person name="Schmitz D.A."/>
            <person name="Barrere J."/>
            <person name="Cordero O.X."/>
        </authorList>
    </citation>
    <scope>NUCLEOTIDE SEQUENCE [LARGE SCALE GENOMIC DNA]</scope>
    <source>
        <strain evidence="1 2">C3M10</strain>
    </source>
</reference>
<gene>
    <name evidence="1" type="ORF">DS909_00670</name>
</gene>
<sequence length="60" mass="6497">MLVLFCLILYRTGWSAKEAFAVLFGLRGRQNAPKIELAVLGMTILATIVVASQALEACTL</sequence>
<comment type="caution">
    <text evidence="1">The sequence shown here is derived from an EMBL/GenBank/DDBJ whole genome shotgun (WGS) entry which is preliminary data.</text>
</comment>
<dbReference type="AlphaFoldDB" id="A0A366XAY7"/>
<dbReference type="EMBL" id="QOCE01000002">
    <property type="protein sequence ID" value="RBW62662.1"/>
    <property type="molecule type" value="Genomic_DNA"/>
</dbReference>